<dbReference type="AlphaFoldDB" id="A0A2R5EP90"/>
<reference evidence="1 2" key="1">
    <citation type="submission" date="2017-08" db="EMBL/GenBank/DDBJ databases">
        <title>Substantial Increase in Enzyme Production by Combined Drug-Resistance Mutations in Paenibacillus agaridevorans.</title>
        <authorList>
            <person name="Tanaka Y."/>
            <person name="Funane K."/>
            <person name="Hosaka T."/>
            <person name="Shiwa Y."/>
            <person name="Fujita N."/>
            <person name="Miyazaki T."/>
            <person name="Yoshikawa H."/>
            <person name="Murakami K."/>
            <person name="Kasahara K."/>
            <person name="Inaoka T."/>
            <person name="Hiraga Y."/>
            <person name="Ochi K."/>
        </authorList>
    </citation>
    <scope>NUCLEOTIDE SEQUENCE [LARGE SCALE GENOMIC DNA]</scope>
    <source>
        <strain evidence="1 2">T-3040</strain>
    </source>
</reference>
<comment type="caution">
    <text evidence="1">The sequence shown here is derived from an EMBL/GenBank/DDBJ whole genome shotgun (WGS) entry which is preliminary data.</text>
</comment>
<accession>A0A2R5EP90</accession>
<dbReference type="EMBL" id="BDQX01000011">
    <property type="protein sequence ID" value="GBG05583.1"/>
    <property type="molecule type" value="Genomic_DNA"/>
</dbReference>
<proteinExistence type="predicted"/>
<dbReference type="Proteomes" id="UP000245202">
    <property type="component" value="Unassembled WGS sequence"/>
</dbReference>
<keyword evidence="2" id="KW-1185">Reference proteome</keyword>
<gene>
    <name evidence="1" type="ORF">PAT3040_00067</name>
</gene>
<evidence type="ECO:0000313" key="2">
    <source>
        <dbReference type="Proteomes" id="UP000245202"/>
    </source>
</evidence>
<name>A0A2R5EP90_9BACL</name>
<organism evidence="1 2">
    <name type="scientific">Paenibacillus agaridevorans</name>
    <dbReference type="NCBI Taxonomy" id="171404"/>
    <lineage>
        <taxon>Bacteria</taxon>
        <taxon>Bacillati</taxon>
        <taxon>Bacillota</taxon>
        <taxon>Bacilli</taxon>
        <taxon>Bacillales</taxon>
        <taxon>Paenibacillaceae</taxon>
        <taxon>Paenibacillus</taxon>
    </lineage>
</organism>
<protein>
    <submittedName>
        <fullName evidence="1">Uncharacterized protein</fullName>
    </submittedName>
</protein>
<evidence type="ECO:0000313" key="1">
    <source>
        <dbReference type="EMBL" id="GBG05583.1"/>
    </source>
</evidence>
<sequence>MVEHPLLLEITGFNLHYPANVLLKFRSLLSGQQLGWNSLLILSSWGH</sequence>